<protein>
    <recommendedName>
        <fullName evidence="13">Probable peptidoglycan glycosyltransferase FtsW</fullName>
        <ecNumber evidence="15">2.4.99.28</ecNumber>
    </recommendedName>
    <alternativeName>
        <fullName evidence="14">Cell division protein FtsW</fullName>
    </alternativeName>
    <alternativeName>
        <fullName evidence="11">Cell wall polymerase</fullName>
    </alternativeName>
    <alternativeName>
        <fullName evidence="10">Peptidoglycan polymerase</fullName>
    </alternativeName>
</protein>
<dbReference type="EMBL" id="LDRT01000246">
    <property type="protein sequence ID" value="KTR84810.1"/>
    <property type="molecule type" value="Genomic_DNA"/>
</dbReference>
<feature type="transmembrane region" description="Helical" evidence="18">
    <location>
        <begin position="246"/>
        <end position="269"/>
    </location>
</feature>
<evidence type="ECO:0000313" key="19">
    <source>
        <dbReference type="EMBL" id="KTR84810.1"/>
    </source>
</evidence>
<dbReference type="PANTHER" id="PTHR30474:SF2">
    <property type="entry name" value="PEPTIDOGLYCAN GLYCOSYLTRANSFERASE FTSW-RELATED"/>
    <property type="match status" value="1"/>
</dbReference>
<gene>
    <name evidence="19" type="ORF">NS220_18835</name>
</gene>
<evidence type="ECO:0000256" key="4">
    <source>
        <dbReference type="ARBA" id="ARBA00022679"/>
    </source>
</evidence>
<comment type="function">
    <text evidence="17">Peptidoglycan polymerase that is essential for cell division.</text>
</comment>
<dbReference type="GO" id="GO:0051301">
    <property type="term" value="P:cell division"/>
    <property type="evidence" value="ECO:0007669"/>
    <property type="project" value="UniProtKB-KW"/>
</dbReference>
<evidence type="ECO:0000256" key="13">
    <source>
        <dbReference type="ARBA" id="ARBA00041185"/>
    </source>
</evidence>
<evidence type="ECO:0000256" key="8">
    <source>
        <dbReference type="ARBA" id="ARBA00022989"/>
    </source>
</evidence>
<dbReference type="GO" id="GO:0005886">
    <property type="term" value="C:plasma membrane"/>
    <property type="evidence" value="ECO:0007669"/>
    <property type="project" value="TreeGrafter"/>
</dbReference>
<dbReference type="GO" id="GO:0015648">
    <property type="term" value="F:lipid-linked peptidoglycan transporter activity"/>
    <property type="evidence" value="ECO:0007669"/>
    <property type="project" value="TreeGrafter"/>
</dbReference>
<keyword evidence="19" id="KW-0131">Cell cycle</keyword>
<comment type="pathway">
    <text evidence="2">Cell wall biogenesis; peptidoglycan biosynthesis.</text>
</comment>
<keyword evidence="19" id="KW-0132">Cell division</keyword>
<evidence type="ECO:0000256" key="16">
    <source>
        <dbReference type="ARBA" id="ARBA00049902"/>
    </source>
</evidence>
<feature type="transmembrane region" description="Helical" evidence="18">
    <location>
        <begin position="47"/>
        <end position="69"/>
    </location>
</feature>
<evidence type="ECO:0000256" key="11">
    <source>
        <dbReference type="ARBA" id="ARBA00033270"/>
    </source>
</evidence>
<feature type="transmembrane region" description="Helical" evidence="18">
    <location>
        <begin position="111"/>
        <end position="129"/>
    </location>
</feature>
<dbReference type="InterPro" id="IPR018365">
    <property type="entry name" value="Cell_cycle_FtsW-rel_CS"/>
</dbReference>
<evidence type="ECO:0000256" key="17">
    <source>
        <dbReference type="ARBA" id="ARBA00049966"/>
    </source>
</evidence>
<comment type="similarity">
    <text evidence="12">Belongs to the SEDS family. FtsW subfamily.</text>
</comment>
<dbReference type="OrthoDB" id="9768187at2"/>
<dbReference type="AlphaFoldDB" id="A0A147EK54"/>
<evidence type="ECO:0000256" key="18">
    <source>
        <dbReference type="SAM" id="Phobius"/>
    </source>
</evidence>
<dbReference type="Pfam" id="PF01098">
    <property type="entry name" value="FTSW_RODA_SPOVE"/>
    <property type="match status" value="1"/>
</dbReference>
<evidence type="ECO:0000313" key="20">
    <source>
        <dbReference type="Proteomes" id="UP000075025"/>
    </source>
</evidence>
<keyword evidence="7" id="KW-0573">Peptidoglycan synthesis</keyword>
<evidence type="ECO:0000256" key="15">
    <source>
        <dbReference type="ARBA" id="ARBA00044770"/>
    </source>
</evidence>
<dbReference type="GO" id="GO:0032153">
    <property type="term" value="C:cell division site"/>
    <property type="evidence" value="ECO:0007669"/>
    <property type="project" value="TreeGrafter"/>
</dbReference>
<sequence length="354" mass="38054">VLSATSALDEAQSPFDHVLKQAVFAVVGIPLMFVLSRAPVRFWKRMAWPALIGATVFQLLVFTPLGISANGNRNWILIAGIQAQPAEFLKLALALWLGYVLYRKQTLLGDWRHVFIPIVPVFALVAATVMGGKDLGTTMILVLVLLGALFFSGMKLRIFVLPALAALAGIAVFAITSADRMRRIMSFLDQDCIANYLGDCYQPLHGIWGLAAGGIFGVGLGNSAEKYDWLPAAANDYIFAIVGEELGLIGCIVVLALFGLFAVGAFHVIRRTDDPFVRIVAGGITIWIVGQAMVNVAVVLRVFPVLGVPLPFMSQGGTSLLSVLIACGVLLSFARTLPDRRAAAPVARPRAARR</sequence>
<dbReference type="GO" id="GO:0008955">
    <property type="term" value="F:peptidoglycan glycosyltransferase activity"/>
    <property type="evidence" value="ECO:0007669"/>
    <property type="project" value="UniProtKB-EC"/>
</dbReference>
<evidence type="ECO:0000256" key="2">
    <source>
        <dbReference type="ARBA" id="ARBA00004752"/>
    </source>
</evidence>
<feature type="transmembrane region" description="Helical" evidence="18">
    <location>
        <begin position="75"/>
        <end position="99"/>
    </location>
</feature>
<keyword evidence="6" id="KW-0133">Cell shape</keyword>
<evidence type="ECO:0000256" key="5">
    <source>
        <dbReference type="ARBA" id="ARBA00022692"/>
    </source>
</evidence>
<dbReference type="Proteomes" id="UP000075025">
    <property type="component" value="Unassembled WGS sequence"/>
</dbReference>
<feature type="transmembrane region" description="Helical" evidence="18">
    <location>
        <begin position="276"/>
        <end position="300"/>
    </location>
</feature>
<dbReference type="RefSeq" id="WP_058625464.1">
    <property type="nucleotide sequence ID" value="NZ_LDRT01000246.1"/>
</dbReference>
<keyword evidence="9 18" id="KW-0472">Membrane</keyword>
<reference evidence="19 20" key="1">
    <citation type="journal article" date="2016" name="Front. Microbiol.">
        <title>Genomic Resource of Rice Seed Associated Bacteria.</title>
        <authorList>
            <person name="Midha S."/>
            <person name="Bansal K."/>
            <person name="Sharma S."/>
            <person name="Kumar N."/>
            <person name="Patil P.P."/>
            <person name="Chaudhry V."/>
            <person name="Patil P.B."/>
        </authorList>
    </citation>
    <scope>NUCLEOTIDE SEQUENCE [LARGE SCALE GENOMIC DNA]</scope>
    <source>
        <strain evidence="19 20">NS220</strain>
    </source>
</reference>
<dbReference type="PROSITE" id="PS00428">
    <property type="entry name" value="FTSW_RODA_SPOVE"/>
    <property type="match status" value="1"/>
</dbReference>
<comment type="catalytic activity">
    <reaction evidence="16">
        <text>[GlcNAc-(1-&gt;4)-Mur2Ac(oyl-L-Ala-gamma-D-Glu-L-Lys-D-Ala-D-Ala)](n)-di-trans,octa-cis-undecaprenyl diphosphate + beta-D-GlcNAc-(1-&gt;4)-Mur2Ac(oyl-L-Ala-gamma-D-Glu-L-Lys-D-Ala-D-Ala)-di-trans,octa-cis-undecaprenyl diphosphate = [GlcNAc-(1-&gt;4)-Mur2Ac(oyl-L-Ala-gamma-D-Glu-L-Lys-D-Ala-D-Ala)](n+1)-di-trans,octa-cis-undecaprenyl diphosphate + di-trans,octa-cis-undecaprenyl diphosphate + H(+)</text>
        <dbReference type="Rhea" id="RHEA:23708"/>
        <dbReference type="Rhea" id="RHEA-COMP:9602"/>
        <dbReference type="Rhea" id="RHEA-COMP:9603"/>
        <dbReference type="ChEBI" id="CHEBI:15378"/>
        <dbReference type="ChEBI" id="CHEBI:58405"/>
        <dbReference type="ChEBI" id="CHEBI:60033"/>
        <dbReference type="ChEBI" id="CHEBI:78435"/>
        <dbReference type="EC" id="2.4.99.28"/>
    </reaction>
</comment>
<keyword evidence="3" id="KW-0328">Glycosyltransferase</keyword>
<keyword evidence="4" id="KW-0808">Transferase</keyword>
<dbReference type="GO" id="GO:0009252">
    <property type="term" value="P:peptidoglycan biosynthetic process"/>
    <property type="evidence" value="ECO:0007669"/>
    <property type="project" value="UniProtKB-KW"/>
</dbReference>
<feature type="transmembrane region" description="Helical" evidence="18">
    <location>
        <begin position="158"/>
        <end position="178"/>
    </location>
</feature>
<organism evidence="19 20">
    <name type="scientific">Microbacterium testaceum</name>
    <name type="common">Aureobacterium testaceum</name>
    <name type="synonym">Brevibacterium testaceum</name>
    <dbReference type="NCBI Taxonomy" id="2033"/>
    <lineage>
        <taxon>Bacteria</taxon>
        <taxon>Bacillati</taxon>
        <taxon>Actinomycetota</taxon>
        <taxon>Actinomycetes</taxon>
        <taxon>Micrococcales</taxon>
        <taxon>Microbacteriaceae</taxon>
        <taxon>Microbacterium</taxon>
    </lineage>
</organism>
<dbReference type="EC" id="2.4.99.28" evidence="15"/>
<evidence type="ECO:0000256" key="7">
    <source>
        <dbReference type="ARBA" id="ARBA00022984"/>
    </source>
</evidence>
<evidence type="ECO:0000256" key="1">
    <source>
        <dbReference type="ARBA" id="ARBA00004141"/>
    </source>
</evidence>
<comment type="subcellular location">
    <subcellularLocation>
        <location evidence="1">Membrane</location>
        <topology evidence="1">Multi-pass membrane protein</topology>
    </subcellularLocation>
</comment>
<evidence type="ECO:0000256" key="9">
    <source>
        <dbReference type="ARBA" id="ARBA00023136"/>
    </source>
</evidence>
<evidence type="ECO:0000256" key="14">
    <source>
        <dbReference type="ARBA" id="ARBA00041418"/>
    </source>
</evidence>
<dbReference type="GO" id="GO:0008360">
    <property type="term" value="P:regulation of cell shape"/>
    <property type="evidence" value="ECO:0007669"/>
    <property type="project" value="UniProtKB-KW"/>
</dbReference>
<feature type="non-terminal residue" evidence="19">
    <location>
        <position position="1"/>
    </location>
</feature>
<evidence type="ECO:0000256" key="10">
    <source>
        <dbReference type="ARBA" id="ARBA00032370"/>
    </source>
</evidence>
<dbReference type="PANTHER" id="PTHR30474">
    <property type="entry name" value="CELL CYCLE PROTEIN"/>
    <property type="match status" value="1"/>
</dbReference>
<name>A0A147EK54_MICTE</name>
<evidence type="ECO:0000256" key="3">
    <source>
        <dbReference type="ARBA" id="ARBA00022676"/>
    </source>
</evidence>
<feature type="non-terminal residue" evidence="19">
    <location>
        <position position="354"/>
    </location>
</feature>
<proteinExistence type="inferred from homology"/>
<feature type="transmembrane region" description="Helical" evidence="18">
    <location>
        <begin position="18"/>
        <end position="35"/>
    </location>
</feature>
<comment type="caution">
    <text evidence="19">The sequence shown here is derived from an EMBL/GenBank/DDBJ whole genome shotgun (WGS) entry which is preliminary data.</text>
</comment>
<feature type="transmembrane region" description="Helical" evidence="18">
    <location>
        <begin position="135"/>
        <end position="151"/>
    </location>
</feature>
<evidence type="ECO:0000256" key="6">
    <source>
        <dbReference type="ARBA" id="ARBA00022960"/>
    </source>
</evidence>
<feature type="transmembrane region" description="Helical" evidence="18">
    <location>
        <begin position="312"/>
        <end position="333"/>
    </location>
</feature>
<evidence type="ECO:0000256" key="12">
    <source>
        <dbReference type="ARBA" id="ARBA00038053"/>
    </source>
</evidence>
<keyword evidence="8 18" id="KW-1133">Transmembrane helix</keyword>
<accession>A0A147EK54</accession>
<dbReference type="PATRIC" id="fig|2033.6.peg.1852"/>
<dbReference type="InterPro" id="IPR001182">
    <property type="entry name" value="FtsW/RodA"/>
</dbReference>
<keyword evidence="5 18" id="KW-0812">Transmembrane</keyword>